<name>A0A392VN34_9FABA</name>
<evidence type="ECO:0000256" key="1">
    <source>
        <dbReference type="SAM" id="MobiDB-lite"/>
    </source>
</evidence>
<feature type="region of interest" description="Disordered" evidence="1">
    <location>
        <begin position="1"/>
        <end position="60"/>
    </location>
</feature>
<dbReference type="AlphaFoldDB" id="A0A392VN34"/>
<evidence type="ECO:0000313" key="3">
    <source>
        <dbReference type="Proteomes" id="UP000265520"/>
    </source>
</evidence>
<feature type="non-terminal residue" evidence="2">
    <location>
        <position position="1"/>
    </location>
</feature>
<keyword evidence="3" id="KW-1185">Reference proteome</keyword>
<accession>A0A392VN34</accession>
<sequence>RPGMKIHQVLKRTGPEAKSIVSHQSVCPSPHQNQPPVVVVDEPDTPDSKHYEHGSDAPSA</sequence>
<reference evidence="2 3" key="1">
    <citation type="journal article" date="2018" name="Front. Plant Sci.">
        <title>Red Clover (Trifolium pratense) and Zigzag Clover (T. medium) - A Picture of Genomic Similarities and Differences.</title>
        <authorList>
            <person name="Dluhosova J."/>
            <person name="Istvanek J."/>
            <person name="Nedelnik J."/>
            <person name="Repkova J."/>
        </authorList>
    </citation>
    <scope>NUCLEOTIDE SEQUENCE [LARGE SCALE GENOMIC DNA]</scope>
    <source>
        <strain evidence="3">cv. 10/8</strain>
        <tissue evidence="2">Leaf</tissue>
    </source>
</reference>
<dbReference type="Proteomes" id="UP000265520">
    <property type="component" value="Unassembled WGS sequence"/>
</dbReference>
<feature type="compositionally biased region" description="Basic and acidic residues" evidence="1">
    <location>
        <begin position="46"/>
        <end position="60"/>
    </location>
</feature>
<protein>
    <submittedName>
        <fullName evidence="2">Uncharacterized protein</fullName>
    </submittedName>
</protein>
<evidence type="ECO:0000313" key="2">
    <source>
        <dbReference type="EMBL" id="MCI87820.1"/>
    </source>
</evidence>
<feature type="compositionally biased region" description="Polar residues" evidence="1">
    <location>
        <begin position="21"/>
        <end position="34"/>
    </location>
</feature>
<dbReference type="EMBL" id="LXQA011176186">
    <property type="protein sequence ID" value="MCI87820.1"/>
    <property type="molecule type" value="Genomic_DNA"/>
</dbReference>
<proteinExistence type="predicted"/>
<organism evidence="2 3">
    <name type="scientific">Trifolium medium</name>
    <dbReference type="NCBI Taxonomy" id="97028"/>
    <lineage>
        <taxon>Eukaryota</taxon>
        <taxon>Viridiplantae</taxon>
        <taxon>Streptophyta</taxon>
        <taxon>Embryophyta</taxon>
        <taxon>Tracheophyta</taxon>
        <taxon>Spermatophyta</taxon>
        <taxon>Magnoliopsida</taxon>
        <taxon>eudicotyledons</taxon>
        <taxon>Gunneridae</taxon>
        <taxon>Pentapetalae</taxon>
        <taxon>rosids</taxon>
        <taxon>fabids</taxon>
        <taxon>Fabales</taxon>
        <taxon>Fabaceae</taxon>
        <taxon>Papilionoideae</taxon>
        <taxon>50 kb inversion clade</taxon>
        <taxon>NPAAA clade</taxon>
        <taxon>Hologalegina</taxon>
        <taxon>IRL clade</taxon>
        <taxon>Trifolieae</taxon>
        <taxon>Trifolium</taxon>
    </lineage>
</organism>
<comment type="caution">
    <text evidence="2">The sequence shown here is derived from an EMBL/GenBank/DDBJ whole genome shotgun (WGS) entry which is preliminary data.</text>
</comment>